<keyword evidence="1" id="KW-1133">Transmembrane helix</keyword>
<reference evidence="2 3" key="1">
    <citation type="submission" date="2020-08" db="EMBL/GenBank/DDBJ databases">
        <title>Genomic Encyclopedia of Type Strains, Phase IV (KMG-IV): sequencing the most valuable type-strain genomes for metagenomic binning, comparative biology and taxonomic classification.</title>
        <authorList>
            <person name="Goeker M."/>
        </authorList>
    </citation>
    <scope>NUCLEOTIDE SEQUENCE [LARGE SCALE GENOMIC DNA]</scope>
    <source>
        <strain evidence="2 3">DSM 100774</strain>
    </source>
</reference>
<gene>
    <name evidence="2" type="ORF">GGQ60_004079</name>
</gene>
<feature type="transmembrane region" description="Helical" evidence="1">
    <location>
        <begin position="15"/>
        <end position="35"/>
    </location>
</feature>
<dbReference type="EMBL" id="JACIEF010000004">
    <property type="protein sequence ID" value="MBB4110051.1"/>
    <property type="molecule type" value="Genomic_DNA"/>
</dbReference>
<dbReference type="AlphaFoldDB" id="A0A7W6KDY8"/>
<organism evidence="2 3">
    <name type="scientific">Pedobacter zeae</name>
    <dbReference type="NCBI Taxonomy" id="1737356"/>
    <lineage>
        <taxon>Bacteria</taxon>
        <taxon>Pseudomonadati</taxon>
        <taxon>Bacteroidota</taxon>
        <taxon>Sphingobacteriia</taxon>
        <taxon>Sphingobacteriales</taxon>
        <taxon>Sphingobacteriaceae</taxon>
        <taxon>Pedobacter</taxon>
    </lineage>
</organism>
<comment type="caution">
    <text evidence="2">The sequence shown here is derived from an EMBL/GenBank/DDBJ whole genome shotgun (WGS) entry which is preliminary data.</text>
</comment>
<protein>
    <submittedName>
        <fullName evidence="2">Uncharacterized protein</fullName>
    </submittedName>
</protein>
<keyword evidence="1" id="KW-0472">Membrane</keyword>
<evidence type="ECO:0000313" key="3">
    <source>
        <dbReference type="Proteomes" id="UP000532273"/>
    </source>
</evidence>
<keyword evidence="1" id="KW-0812">Transmembrane</keyword>
<proteinExistence type="predicted"/>
<evidence type="ECO:0000256" key="1">
    <source>
        <dbReference type="SAM" id="Phobius"/>
    </source>
</evidence>
<name>A0A7W6KDY8_9SPHI</name>
<accession>A0A7W6KDY8</accession>
<dbReference type="Proteomes" id="UP000532273">
    <property type="component" value="Unassembled WGS sequence"/>
</dbReference>
<sequence>MWRHEPWLREINHVYFWSALLVPYTQFLPVLRLYAFPKVRDTSLLPTGARWPKQHPIFTATGAEPVFLNQIERNSPDPDFSSGEDYK</sequence>
<evidence type="ECO:0000313" key="2">
    <source>
        <dbReference type="EMBL" id="MBB4110051.1"/>
    </source>
</evidence>